<dbReference type="PANTHER" id="PTHR43884">
    <property type="entry name" value="ACYL-COA DEHYDROGENASE"/>
    <property type="match status" value="1"/>
</dbReference>
<dbReference type="InterPro" id="IPR046373">
    <property type="entry name" value="Acyl-CoA_Oxase/DH_mid-dom_sf"/>
</dbReference>
<dbReference type="InterPro" id="IPR013786">
    <property type="entry name" value="AcylCoA_DH/ox_N"/>
</dbReference>
<dbReference type="InterPro" id="IPR037069">
    <property type="entry name" value="AcylCoA_DH/ox_N_sf"/>
</dbReference>
<accession>A0A518CSP4</accession>
<dbReference type="Gene3D" id="2.40.110.10">
    <property type="entry name" value="Butyryl-CoA Dehydrogenase, subunit A, domain 2"/>
    <property type="match status" value="1"/>
</dbReference>
<dbReference type="AlphaFoldDB" id="A0A518CSP4"/>
<evidence type="ECO:0000259" key="1">
    <source>
        <dbReference type="Pfam" id="PF02771"/>
    </source>
</evidence>
<dbReference type="RefSeq" id="WP_144998235.1">
    <property type="nucleotide sequence ID" value="NZ_CP036281.1"/>
</dbReference>
<gene>
    <name evidence="2" type="primary">mmgC_2</name>
    <name evidence="2" type="ORF">Pla110_39910</name>
</gene>
<dbReference type="SUPFAM" id="SSF56645">
    <property type="entry name" value="Acyl-CoA dehydrogenase NM domain-like"/>
    <property type="match status" value="1"/>
</dbReference>
<sequence>MSSSFAESELSFESPAYLSLLTRLRDATGELNSGTISWPEQQFAWLGEADVLGWVIPEEYDGSALSSAELNLGYEQLASACLCTTFVLTQRNGACQRIAGCDNEGLKQRLLRDLCSGKLYATVGISHLTTSRQHLKKPAVSAEPCGSGYRLNGTIPWVTGAVAADYIVTGATCEDGRQLLLALNTKLPGVQCDAPEQLLSLTASQTGLVQLKDVELPEEDVIAGPVHEVMKLGIGGGTGSLTTSALAVGLSRTALDLIRIEAERRPDLEEILHSLDGTRRSLTEKMWLSNSGQVDPDDPDYSSGVIRQQANSLALRSTQAALTATKGRGFVQGHPAERMVREAMFFLVWSCPQPVAQAALREFACITE</sequence>
<dbReference type="Pfam" id="PF02771">
    <property type="entry name" value="Acyl-CoA_dh_N"/>
    <property type="match status" value="1"/>
</dbReference>
<protein>
    <submittedName>
        <fullName evidence="2">Acyl-CoA dehydrogenase</fullName>
        <ecNumber evidence="2">1.3.99.-</ecNumber>
    </submittedName>
</protein>
<dbReference type="GO" id="GO:0003995">
    <property type="term" value="F:acyl-CoA dehydrogenase activity"/>
    <property type="evidence" value="ECO:0007669"/>
    <property type="project" value="TreeGrafter"/>
</dbReference>
<dbReference type="Proteomes" id="UP000317178">
    <property type="component" value="Chromosome"/>
</dbReference>
<proteinExistence type="predicted"/>
<dbReference type="OrthoDB" id="248779at2"/>
<reference evidence="2 3" key="1">
    <citation type="submission" date="2019-02" db="EMBL/GenBank/DDBJ databases">
        <title>Deep-cultivation of Planctomycetes and their phenomic and genomic characterization uncovers novel biology.</title>
        <authorList>
            <person name="Wiegand S."/>
            <person name="Jogler M."/>
            <person name="Boedeker C."/>
            <person name="Pinto D."/>
            <person name="Vollmers J."/>
            <person name="Rivas-Marin E."/>
            <person name="Kohn T."/>
            <person name="Peeters S.H."/>
            <person name="Heuer A."/>
            <person name="Rast P."/>
            <person name="Oberbeckmann S."/>
            <person name="Bunk B."/>
            <person name="Jeske O."/>
            <person name="Meyerdierks A."/>
            <person name="Storesund J.E."/>
            <person name="Kallscheuer N."/>
            <person name="Luecker S."/>
            <person name="Lage O.M."/>
            <person name="Pohl T."/>
            <person name="Merkel B.J."/>
            <person name="Hornburger P."/>
            <person name="Mueller R.-W."/>
            <person name="Bruemmer F."/>
            <person name="Labrenz M."/>
            <person name="Spormann A.M."/>
            <person name="Op den Camp H."/>
            <person name="Overmann J."/>
            <person name="Amann R."/>
            <person name="Jetten M.S.M."/>
            <person name="Mascher T."/>
            <person name="Medema M.H."/>
            <person name="Devos D.P."/>
            <person name="Kaster A.-K."/>
            <person name="Ovreas L."/>
            <person name="Rohde M."/>
            <person name="Galperin M.Y."/>
            <person name="Jogler C."/>
        </authorList>
    </citation>
    <scope>NUCLEOTIDE SEQUENCE [LARGE SCALE GENOMIC DNA]</scope>
    <source>
        <strain evidence="2 3">Pla110</strain>
    </source>
</reference>
<dbReference type="EMBL" id="CP036281">
    <property type="protein sequence ID" value="QDU82236.1"/>
    <property type="molecule type" value="Genomic_DNA"/>
</dbReference>
<organism evidence="2 3">
    <name type="scientific">Polystyrenella longa</name>
    <dbReference type="NCBI Taxonomy" id="2528007"/>
    <lineage>
        <taxon>Bacteria</taxon>
        <taxon>Pseudomonadati</taxon>
        <taxon>Planctomycetota</taxon>
        <taxon>Planctomycetia</taxon>
        <taxon>Planctomycetales</taxon>
        <taxon>Planctomycetaceae</taxon>
        <taxon>Polystyrenella</taxon>
    </lineage>
</organism>
<dbReference type="KEGG" id="plon:Pla110_39910"/>
<dbReference type="EC" id="1.3.99.-" evidence="2"/>
<evidence type="ECO:0000313" key="3">
    <source>
        <dbReference type="Proteomes" id="UP000317178"/>
    </source>
</evidence>
<dbReference type="Gene3D" id="1.10.540.10">
    <property type="entry name" value="Acyl-CoA dehydrogenase/oxidase, N-terminal domain"/>
    <property type="match status" value="1"/>
</dbReference>
<dbReference type="InterPro" id="IPR009100">
    <property type="entry name" value="AcylCoA_DH/oxidase_NM_dom_sf"/>
</dbReference>
<keyword evidence="3" id="KW-1185">Reference proteome</keyword>
<dbReference type="GO" id="GO:0050660">
    <property type="term" value="F:flavin adenine dinucleotide binding"/>
    <property type="evidence" value="ECO:0007669"/>
    <property type="project" value="InterPro"/>
</dbReference>
<feature type="domain" description="Acyl-CoA dehydrogenase/oxidase N-terminal" evidence="1">
    <location>
        <begin position="38"/>
        <end position="118"/>
    </location>
</feature>
<keyword evidence="2" id="KW-0560">Oxidoreductase</keyword>
<evidence type="ECO:0000313" key="2">
    <source>
        <dbReference type="EMBL" id="QDU82236.1"/>
    </source>
</evidence>
<dbReference type="PANTHER" id="PTHR43884:SF12">
    <property type="entry name" value="ISOVALERYL-COA DEHYDROGENASE, MITOCHONDRIAL-RELATED"/>
    <property type="match status" value="1"/>
</dbReference>
<name>A0A518CSP4_9PLAN</name>